<evidence type="ECO:0000313" key="2">
    <source>
        <dbReference type="Proteomes" id="UP000288947"/>
    </source>
</evidence>
<dbReference type="AlphaFoldDB" id="A0AAE6CEC1"/>
<organism evidence="1 2">
    <name type="scientific">Fervidobacterium changbaicum</name>
    <dbReference type="NCBI Taxonomy" id="310769"/>
    <lineage>
        <taxon>Bacteria</taxon>
        <taxon>Thermotogati</taxon>
        <taxon>Thermotogota</taxon>
        <taxon>Thermotogae</taxon>
        <taxon>Thermotogales</taxon>
        <taxon>Fervidobacteriaceae</taxon>
        <taxon>Fervidobacterium</taxon>
    </lineage>
</organism>
<reference evidence="1 2" key="1">
    <citation type="submission" date="2018-01" db="EMBL/GenBank/DDBJ databases">
        <title>The whole genome sequencing and assembly of Fervidobacterium changbaicum CBS-1 strain.</title>
        <authorList>
            <person name="Kim J.-Y."/>
            <person name="Park M.-K."/>
            <person name="Yi H."/>
            <person name="Bahn Y.-S."/>
            <person name="Kim J.F."/>
            <person name="Lee D.-W."/>
        </authorList>
    </citation>
    <scope>NUCLEOTIDE SEQUENCE [LARGE SCALE GENOMIC DNA]</scope>
    <source>
        <strain evidence="1 2">CBS-1</strain>
    </source>
</reference>
<keyword evidence="2" id="KW-1185">Reference proteome</keyword>
<sequence>MASISMLPKRSANKAIYQKMSFEYPFILTHLLPVYTVLIPKLFKIIAGVSEILLSLPYIK</sequence>
<dbReference type="EMBL" id="CP026721">
    <property type="protein sequence ID" value="QAV33776.1"/>
    <property type="molecule type" value="Genomic_DNA"/>
</dbReference>
<accession>A0AAE6CEC1</accession>
<name>A0AAE6CEC1_9BACT</name>
<evidence type="ECO:0000313" key="1">
    <source>
        <dbReference type="EMBL" id="QAV33776.1"/>
    </source>
</evidence>
<gene>
    <name evidence="1" type="ORF">CBS1_08645</name>
</gene>
<dbReference type="Proteomes" id="UP000288947">
    <property type="component" value="Chromosome"/>
</dbReference>
<protein>
    <submittedName>
        <fullName evidence="1">Uncharacterized protein</fullName>
    </submittedName>
</protein>
<proteinExistence type="predicted"/>